<protein>
    <submittedName>
        <fullName evidence="2">Uncharacterized protein</fullName>
    </submittedName>
</protein>
<feature type="region of interest" description="Disordered" evidence="1">
    <location>
        <begin position="89"/>
        <end position="111"/>
    </location>
</feature>
<dbReference type="AlphaFoldDB" id="A0A6G0SVJ2"/>
<dbReference type="Proteomes" id="UP000475862">
    <property type="component" value="Unassembled WGS sequence"/>
</dbReference>
<dbReference type="InterPro" id="IPR021109">
    <property type="entry name" value="Peptidase_aspartic_dom_sf"/>
</dbReference>
<accession>A0A6G0SVJ2</accession>
<proteinExistence type="predicted"/>
<keyword evidence="3" id="KW-1185">Reference proteome</keyword>
<evidence type="ECO:0000313" key="3">
    <source>
        <dbReference type="Proteomes" id="UP000475862"/>
    </source>
</evidence>
<name>A0A6G0SVJ2_APHGL</name>
<reference evidence="2 3" key="1">
    <citation type="submission" date="2019-08" db="EMBL/GenBank/DDBJ databases">
        <title>The genome of the soybean aphid Biotype 1, its phylome, world population structure and adaptation to the North American continent.</title>
        <authorList>
            <person name="Giordano R."/>
            <person name="Donthu R.K."/>
            <person name="Hernandez A.G."/>
            <person name="Wright C.L."/>
            <person name="Zimin A.V."/>
        </authorList>
    </citation>
    <scope>NUCLEOTIDE SEQUENCE [LARGE SCALE GENOMIC DNA]</scope>
    <source>
        <tissue evidence="2">Whole aphids</tissue>
    </source>
</reference>
<sequence>MGDSDINTLIARRGQIKAIVTRFQNFVRSVECDLKQIPLRQLKVEEAWQNFELVLTAIEELESTLDHSQYKIDFENLFFESVAEAEQKLSSTRGSQKEASFRNSDRGESVNSTSSTIKLAALNIPVFNGNYVDWVSFKDIFTALIPTNSNLTPIQKFFYLRSSLNDDAANYIKNFETTAVNLRNYEHAWATLTARHNNEKLLIQSHVKDICELNVVKENSSDSLRLFSDTLRGHIAALEALKQRPNEWGPLLIHIVCTKLDTNTLTDWETKSPKDEIAKVEELVAFLNERSKVLEAVESSKNIVKNIKPMTENKYYAHQKNKGRSVSTAFPITDISCFICNLQHTIYKCPMFISLSINNRIKKVNELGLCKLCLRKHDPKRKCLSRNCFKCGKTHNTLLHIVKHKTNEEKSTTEEKRQTVFNAFTSAHARYTKNEQVLLSTAIVQIFGDNKTPSLCRALLDSGSQSNFITEELVQSLQLKKSKTNHQISGIGSMVQHAHSYVVTEVKSRFNDYSVTLKMLVVSKITGNIPSKYISNTGHIPQDINLADPLFWSPQKIDILVGATHFYELICECKIKPNADGPVFQETRFGWIVSGSLPMYKRNAEPVNHVACNFASIHTDMTVEHMLPLFWRLEEVERNSAYTIEEKACQKYFDRTVMRDTDGRFIVRLPFRENVLGLGNSYDIAKRQLLALERRFANN</sequence>
<dbReference type="OrthoDB" id="6617244at2759"/>
<dbReference type="EMBL" id="VYZN01001605">
    <property type="protein sequence ID" value="KAE9522115.1"/>
    <property type="molecule type" value="Genomic_DNA"/>
</dbReference>
<feature type="compositionally biased region" description="Basic and acidic residues" evidence="1">
    <location>
        <begin position="95"/>
        <end position="108"/>
    </location>
</feature>
<comment type="caution">
    <text evidence="2">The sequence shown here is derived from an EMBL/GenBank/DDBJ whole genome shotgun (WGS) entry which is preliminary data.</text>
</comment>
<evidence type="ECO:0000256" key="1">
    <source>
        <dbReference type="SAM" id="MobiDB-lite"/>
    </source>
</evidence>
<dbReference type="PANTHER" id="PTHR47331">
    <property type="entry name" value="PHD-TYPE DOMAIN-CONTAINING PROTEIN"/>
    <property type="match status" value="1"/>
</dbReference>
<dbReference type="PANTHER" id="PTHR47331:SF5">
    <property type="entry name" value="RIBONUCLEASE H"/>
    <property type="match status" value="1"/>
</dbReference>
<dbReference type="InterPro" id="IPR005312">
    <property type="entry name" value="DUF1759"/>
</dbReference>
<dbReference type="Gene3D" id="2.40.70.10">
    <property type="entry name" value="Acid Proteases"/>
    <property type="match status" value="1"/>
</dbReference>
<dbReference type="CDD" id="cd00303">
    <property type="entry name" value="retropepsin_like"/>
    <property type="match status" value="1"/>
</dbReference>
<dbReference type="Pfam" id="PF03564">
    <property type="entry name" value="DUF1759"/>
    <property type="match status" value="1"/>
</dbReference>
<evidence type="ECO:0000313" key="2">
    <source>
        <dbReference type="EMBL" id="KAE9522115.1"/>
    </source>
</evidence>
<organism evidence="2 3">
    <name type="scientific">Aphis glycines</name>
    <name type="common">Soybean aphid</name>
    <dbReference type="NCBI Taxonomy" id="307491"/>
    <lineage>
        <taxon>Eukaryota</taxon>
        <taxon>Metazoa</taxon>
        <taxon>Ecdysozoa</taxon>
        <taxon>Arthropoda</taxon>
        <taxon>Hexapoda</taxon>
        <taxon>Insecta</taxon>
        <taxon>Pterygota</taxon>
        <taxon>Neoptera</taxon>
        <taxon>Paraneoptera</taxon>
        <taxon>Hemiptera</taxon>
        <taxon>Sternorrhyncha</taxon>
        <taxon>Aphidomorpha</taxon>
        <taxon>Aphidoidea</taxon>
        <taxon>Aphididae</taxon>
        <taxon>Aphidini</taxon>
        <taxon>Aphis</taxon>
        <taxon>Aphis</taxon>
    </lineage>
</organism>
<gene>
    <name evidence="2" type="ORF">AGLY_017503</name>
</gene>